<dbReference type="STRING" id="94208.A0A2S4KNK3"/>
<accession>A0A2S4KNK3</accession>
<organism evidence="2 3">
    <name type="scientific">Tolypocladium paradoxum</name>
    <dbReference type="NCBI Taxonomy" id="94208"/>
    <lineage>
        <taxon>Eukaryota</taxon>
        <taxon>Fungi</taxon>
        <taxon>Dikarya</taxon>
        <taxon>Ascomycota</taxon>
        <taxon>Pezizomycotina</taxon>
        <taxon>Sordariomycetes</taxon>
        <taxon>Hypocreomycetidae</taxon>
        <taxon>Hypocreales</taxon>
        <taxon>Ophiocordycipitaceae</taxon>
        <taxon>Tolypocladium</taxon>
    </lineage>
</organism>
<feature type="region of interest" description="Disordered" evidence="1">
    <location>
        <begin position="597"/>
        <end position="727"/>
    </location>
</feature>
<proteinExistence type="predicted"/>
<dbReference type="OrthoDB" id="37886at2759"/>
<evidence type="ECO:0000256" key="1">
    <source>
        <dbReference type="SAM" id="MobiDB-lite"/>
    </source>
</evidence>
<name>A0A2S4KNK3_9HYPO</name>
<keyword evidence="3" id="KW-1185">Reference proteome</keyword>
<feature type="compositionally biased region" description="Polar residues" evidence="1">
    <location>
        <begin position="665"/>
        <end position="677"/>
    </location>
</feature>
<dbReference type="Proteomes" id="UP000237481">
    <property type="component" value="Unassembled WGS sequence"/>
</dbReference>
<feature type="region of interest" description="Disordered" evidence="1">
    <location>
        <begin position="1"/>
        <end position="123"/>
    </location>
</feature>
<dbReference type="EMBL" id="PKSG01000992">
    <property type="protein sequence ID" value="POR31784.1"/>
    <property type="molecule type" value="Genomic_DNA"/>
</dbReference>
<feature type="region of interest" description="Disordered" evidence="1">
    <location>
        <begin position="289"/>
        <end position="370"/>
    </location>
</feature>
<gene>
    <name evidence="2" type="ORF">TPAR_08014</name>
</gene>
<feature type="compositionally biased region" description="Pro residues" evidence="1">
    <location>
        <begin position="82"/>
        <end position="92"/>
    </location>
</feature>
<feature type="compositionally biased region" description="Low complexity" evidence="1">
    <location>
        <begin position="678"/>
        <end position="688"/>
    </location>
</feature>
<comment type="caution">
    <text evidence="2">The sequence shown here is derived from an EMBL/GenBank/DDBJ whole genome shotgun (WGS) entry which is preliminary data.</text>
</comment>
<feature type="compositionally biased region" description="Polar residues" evidence="1">
    <location>
        <begin position="335"/>
        <end position="350"/>
    </location>
</feature>
<dbReference type="AlphaFoldDB" id="A0A2S4KNK3"/>
<feature type="compositionally biased region" description="Pro residues" evidence="1">
    <location>
        <begin position="360"/>
        <end position="370"/>
    </location>
</feature>
<reference evidence="2 3" key="1">
    <citation type="submission" date="2018-01" db="EMBL/GenBank/DDBJ databases">
        <title>Harnessing the power of phylogenomics to disentangle the directionality and signatures of interkingdom host jumping in the parasitic fungal genus Tolypocladium.</title>
        <authorList>
            <person name="Quandt C.A."/>
            <person name="Patterson W."/>
            <person name="Spatafora J.W."/>
        </authorList>
    </citation>
    <scope>NUCLEOTIDE SEQUENCE [LARGE SCALE GENOMIC DNA]</scope>
    <source>
        <strain evidence="2 3">NRBC 100945</strain>
    </source>
</reference>
<sequence>MSADQWSGVGGPESSLGCKNVHWPTPNGQVQPASAQPGGSQSHEQPAQQHAQQTRPPTSAGPSSARSSMQPPSRGSSQDPFPVQPQVPPAHPQPSAAASDGVPAHSSSQVQEAPLSGSAASASQANLFRSPKGANATLENSSEYRELSDTIKRTRPDVVRQVVRDLWDKCLLGSEYHLAFIANATFHQASPSTLDRAVRDFGQKMVRSSKQNIIGHLTRQDFDELADMIYARVSNAFLDKGMARRLETIRARPLVNALARAERLGYDVRDIVEEKITANGVEHVVPSLQPMPGLAHPSQPVPLQPVPLQPVPLQPVPSQPLPSQPLPSQPLPSQHGTAASTTLPQLQASRGRSIGSPRDSNPPAPAGPPGPHGIVHCSRCGRPCSGLGAFQYHSTRRACEHTHKYDKIGKDICPHCGSLFGSSGGLSYHVKSKVCGDYDAVTEQAVLAELRSNSLKPSSMGIRAPVPQPTGIPTPTQPLHTTPGQMAAVTTNRTTPALTTPSRGPNTPQDDPYAKLTPQERLDFECDMKKGEEKYGALMQEAMKLPPAQREAELAKLKNSYNTKQSLTRKKYGIRLRERRSKLEIEAERSRLLGATADCSSSNTAGHQPAQKRARIGSDGQSASTQQDGYPDGTGQGSTPRKRPVLPDMGGGLTGVSGTAEHTDPTTFLTPSKSRSMAQAAQPQAFAQRGTSDDPMQIDDSNGSDDSGSDSDSDDDDIPAQLPAHTA</sequence>
<feature type="compositionally biased region" description="Pro residues" evidence="1">
    <location>
        <begin position="299"/>
        <end position="330"/>
    </location>
</feature>
<feature type="compositionally biased region" description="Acidic residues" evidence="1">
    <location>
        <begin position="707"/>
        <end position="718"/>
    </location>
</feature>
<feature type="compositionally biased region" description="Polar residues" evidence="1">
    <location>
        <begin position="619"/>
        <end position="628"/>
    </location>
</feature>
<evidence type="ECO:0000313" key="2">
    <source>
        <dbReference type="EMBL" id="POR31784.1"/>
    </source>
</evidence>
<feature type="region of interest" description="Disordered" evidence="1">
    <location>
        <begin position="493"/>
        <end position="515"/>
    </location>
</feature>
<feature type="compositionally biased region" description="Polar residues" evidence="1">
    <location>
        <begin position="26"/>
        <end position="75"/>
    </location>
</feature>
<evidence type="ECO:0000313" key="3">
    <source>
        <dbReference type="Proteomes" id="UP000237481"/>
    </source>
</evidence>
<protein>
    <submittedName>
        <fullName evidence="2">Uncharacterized protein</fullName>
    </submittedName>
</protein>